<comment type="caution">
    <text evidence="1">The sequence shown here is derived from an EMBL/GenBank/DDBJ whole genome shotgun (WGS) entry which is preliminary data.</text>
</comment>
<evidence type="ECO:0000313" key="2">
    <source>
        <dbReference type="Proteomes" id="UP000654345"/>
    </source>
</evidence>
<dbReference type="EMBL" id="BNJG01000003">
    <property type="protein sequence ID" value="GHO58477.1"/>
    <property type="molecule type" value="Genomic_DNA"/>
</dbReference>
<organism evidence="1 2">
    <name type="scientific">Ktedonobacter robiniae</name>
    <dbReference type="NCBI Taxonomy" id="2778365"/>
    <lineage>
        <taxon>Bacteria</taxon>
        <taxon>Bacillati</taxon>
        <taxon>Chloroflexota</taxon>
        <taxon>Ktedonobacteria</taxon>
        <taxon>Ktedonobacterales</taxon>
        <taxon>Ktedonobacteraceae</taxon>
        <taxon>Ktedonobacter</taxon>
    </lineage>
</organism>
<accession>A0ABQ3V0M1</accession>
<protein>
    <submittedName>
        <fullName evidence="1">Uncharacterized protein</fullName>
    </submittedName>
</protein>
<sequence>MLASSQADQGIFPFQAELDQAHVILLLECAKRQNSSENRGGFDAHEDRRVDSLGHSYAIRRDHVQFE</sequence>
<reference evidence="1 2" key="1">
    <citation type="journal article" date="2021" name="Int. J. Syst. Evol. Microbiol.">
        <title>Reticulibacter mediterranei gen. nov., sp. nov., within the new family Reticulibacteraceae fam. nov., and Ktedonospora formicarum gen. nov., sp. nov., Ktedonobacter robiniae sp. nov., Dictyobacter formicarum sp. nov. and Dictyobacter arantiisoli sp. nov., belonging to the class Ktedonobacteria.</title>
        <authorList>
            <person name="Yabe S."/>
            <person name="Zheng Y."/>
            <person name="Wang C.M."/>
            <person name="Sakai Y."/>
            <person name="Abe K."/>
            <person name="Yokota A."/>
            <person name="Donadio S."/>
            <person name="Cavaletti L."/>
            <person name="Monciardini P."/>
        </authorList>
    </citation>
    <scope>NUCLEOTIDE SEQUENCE [LARGE SCALE GENOMIC DNA]</scope>
    <source>
        <strain evidence="1 2">SOSP1-30</strain>
    </source>
</reference>
<proteinExistence type="predicted"/>
<gene>
    <name evidence="1" type="ORF">KSB_69520</name>
</gene>
<keyword evidence="2" id="KW-1185">Reference proteome</keyword>
<evidence type="ECO:0000313" key="1">
    <source>
        <dbReference type="EMBL" id="GHO58477.1"/>
    </source>
</evidence>
<dbReference type="Proteomes" id="UP000654345">
    <property type="component" value="Unassembled WGS sequence"/>
</dbReference>
<name>A0ABQ3V0M1_9CHLR</name>